<protein>
    <recommendedName>
        <fullName evidence="13 16">Ferrous iron transport protein B</fullName>
    </recommendedName>
</protein>
<evidence type="ECO:0000256" key="5">
    <source>
        <dbReference type="ARBA" id="ARBA00022496"/>
    </source>
</evidence>
<keyword evidence="12 16" id="KW-0472">Membrane</keyword>
<evidence type="ECO:0000256" key="2">
    <source>
        <dbReference type="ARBA" id="ARBA00004651"/>
    </source>
</evidence>
<dbReference type="EMBL" id="FUXZ01000006">
    <property type="protein sequence ID" value="SKA65618.1"/>
    <property type="molecule type" value="Genomic_DNA"/>
</dbReference>
<dbReference type="InterPro" id="IPR011640">
    <property type="entry name" value="Fe2_transport_prot_B_C"/>
</dbReference>
<feature type="transmembrane region" description="Helical" evidence="16">
    <location>
        <begin position="448"/>
        <end position="470"/>
    </location>
</feature>
<feature type="transmembrane region" description="Helical" evidence="16">
    <location>
        <begin position="646"/>
        <end position="665"/>
    </location>
</feature>
<evidence type="ECO:0000256" key="8">
    <source>
        <dbReference type="ARBA" id="ARBA00022989"/>
    </source>
</evidence>
<evidence type="ECO:0000256" key="12">
    <source>
        <dbReference type="ARBA" id="ARBA00023136"/>
    </source>
</evidence>
<accession>A0A1T4VL72</accession>
<feature type="domain" description="FeoB-type G" evidence="17">
    <location>
        <begin position="4"/>
        <end position="166"/>
    </location>
</feature>
<dbReference type="PANTHER" id="PTHR43185">
    <property type="entry name" value="FERROUS IRON TRANSPORT PROTEIN B"/>
    <property type="match status" value="1"/>
</dbReference>
<feature type="binding site" evidence="15">
    <location>
        <position position="23"/>
    </location>
    <ligand>
        <name>Mg(2+)</name>
        <dbReference type="ChEBI" id="CHEBI:18420"/>
        <label>2</label>
    </ligand>
</feature>
<keyword evidence="6 16" id="KW-0812">Transmembrane</keyword>
<keyword evidence="5 16" id="KW-0410">Iron transport</keyword>
<comment type="subcellular location">
    <subcellularLocation>
        <location evidence="2 16">Cell membrane</location>
        <topology evidence="2 16">Multi-pass membrane protein</topology>
    </subcellularLocation>
</comment>
<proteinExistence type="inferred from homology"/>
<keyword evidence="11 14" id="KW-0342">GTP-binding</keyword>
<keyword evidence="10" id="KW-0406">Ion transport</keyword>
<dbReference type="InterPro" id="IPR050860">
    <property type="entry name" value="FeoB_GTPase"/>
</dbReference>
<gene>
    <name evidence="18" type="ORF">SAMN02745111_01147</name>
</gene>
<dbReference type="Pfam" id="PF07670">
    <property type="entry name" value="Gate"/>
    <property type="match status" value="2"/>
</dbReference>
<dbReference type="CDD" id="cd01879">
    <property type="entry name" value="FeoB"/>
    <property type="match status" value="1"/>
</dbReference>
<dbReference type="OrthoDB" id="9809127at2"/>
<keyword evidence="19" id="KW-1185">Reference proteome</keyword>
<dbReference type="Pfam" id="PF02421">
    <property type="entry name" value="FeoB_N"/>
    <property type="match status" value="1"/>
</dbReference>
<sequence>MSELRNIALLGQPNSGKSTIFNTLTGMHQHVGNWPGKTVEKKEGEFTHNNITYKIADLPGSYSLSANSDEEIVTRDYIAKEDLDLVCILADASQLERSLYMLSDYVGMKTPAMLVLTMTDVAKTKGKKIDTKKLSEKLGIEVCSMVAYDKKSYDNYYNAMEKSISLNKTLNTEVFAEIVRKSEISEEFNKNLEIASVIAKPRRPKEWIAMKMIEEDEEVLRELAIKGKTNIKGSADGALKTSDVRFKWIESMLDGVVRNEKTASDLLTKFDRKAIGPRSGKWVAIGFMVLSLAAAMIVALPIMALGGSTPGILNPLIDKTIAKMGVSAEIVHFIKATLVTSLGWVISMVGFIFAMNVVFGILEEVGYMARVSYVFDRAMEKIGLQGKAIMPMMMGFGCTMASTSGSRVIDSQGQKILTISVAWAIPCGATFVVIPTLASAFFGATGGFLVMLLLFAIMIGHIILTAKIFGRKLNPVENRMGIVMELPPYHKPRWGFIFKNSLMKMWDVFKKAFSIEVIVCVLFFFLSYSKSGIEGSILYKVGTALEPVTTFIGLKWQTFMSFIASMISKEAVLGVLSAIYTNSGSVVDSTTGLAAASDNVAKVVAAAVPKAEALAFMVAVTFNIPCLQAVVSTYNETHSVKWTAKIGAYFFVTALILATITYHVANLFM</sequence>
<dbReference type="AlphaFoldDB" id="A0A1T4VL72"/>
<evidence type="ECO:0000313" key="18">
    <source>
        <dbReference type="EMBL" id="SKA65618.1"/>
    </source>
</evidence>
<feature type="transmembrane region" description="Helical" evidence="16">
    <location>
        <begin position="342"/>
        <end position="362"/>
    </location>
</feature>
<dbReference type="SUPFAM" id="SSF52540">
    <property type="entry name" value="P-loop containing nucleoside triphosphate hydrolases"/>
    <property type="match status" value="1"/>
</dbReference>
<evidence type="ECO:0000256" key="3">
    <source>
        <dbReference type="ARBA" id="ARBA00022448"/>
    </source>
</evidence>
<dbReference type="GO" id="GO:0015093">
    <property type="term" value="F:ferrous iron transmembrane transporter activity"/>
    <property type="evidence" value="ECO:0007669"/>
    <property type="project" value="UniProtKB-UniRule"/>
</dbReference>
<dbReference type="InterPro" id="IPR011642">
    <property type="entry name" value="Gate_dom"/>
</dbReference>
<feature type="binding site" evidence="14">
    <location>
        <begin position="57"/>
        <end position="60"/>
    </location>
    <ligand>
        <name>GTP</name>
        <dbReference type="ChEBI" id="CHEBI:37565"/>
        <label>1</label>
    </ligand>
</feature>
<reference evidence="18 19" key="1">
    <citation type="submission" date="2017-02" db="EMBL/GenBank/DDBJ databases">
        <authorList>
            <person name="Peterson S.W."/>
        </authorList>
    </citation>
    <scope>NUCLEOTIDE SEQUENCE [LARGE SCALE GENOMIC DNA]</scope>
    <source>
        <strain evidence="18 19">ATCC 35992</strain>
    </source>
</reference>
<name>A0A1T4VL72_9FIRM</name>
<evidence type="ECO:0000256" key="1">
    <source>
        <dbReference type="ARBA" id="ARBA00003926"/>
    </source>
</evidence>
<dbReference type="Gene3D" id="3.40.50.300">
    <property type="entry name" value="P-loop containing nucleotide triphosphate hydrolases"/>
    <property type="match status" value="1"/>
</dbReference>
<organism evidence="18 19">
    <name type="scientific">Eubacterium uniforme</name>
    <dbReference type="NCBI Taxonomy" id="39495"/>
    <lineage>
        <taxon>Bacteria</taxon>
        <taxon>Bacillati</taxon>
        <taxon>Bacillota</taxon>
        <taxon>Clostridia</taxon>
        <taxon>Eubacteriales</taxon>
        <taxon>Eubacteriaceae</taxon>
        <taxon>Eubacterium</taxon>
    </lineage>
</organism>
<keyword evidence="3 16" id="KW-0813">Transport</keyword>
<comment type="function">
    <text evidence="1 16">Probable transporter of a GTP-driven Fe(2+) uptake system.</text>
</comment>
<dbReference type="InterPro" id="IPR027417">
    <property type="entry name" value="P-loop_NTPase"/>
</dbReference>
<evidence type="ECO:0000256" key="16">
    <source>
        <dbReference type="RuleBase" id="RU362098"/>
    </source>
</evidence>
<feature type="binding site" evidence="15">
    <location>
        <position position="22"/>
    </location>
    <ligand>
        <name>Mg(2+)</name>
        <dbReference type="ChEBI" id="CHEBI:18420"/>
        <label>1</label>
    </ligand>
</feature>
<dbReference type="GO" id="GO:0005886">
    <property type="term" value="C:plasma membrane"/>
    <property type="evidence" value="ECO:0007669"/>
    <property type="project" value="UniProtKB-SubCell"/>
</dbReference>
<comment type="caution">
    <text evidence="16">Lacks conserved residue(s) required for the propagation of feature annotation.</text>
</comment>
<keyword evidence="7 14" id="KW-0547">Nucleotide-binding</keyword>
<evidence type="ECO:0000256" key="10">
    <source>
        <dbReference type="ARBA" id="ARBA00023065"/>
    </source>
</evidence>
<dbReference type="RefSeq" id="WP_078766016.1">
    <property type="nucleotide sequence ID" value="NZ_FUXZ01000006.1"/>
</dbReference>
<evidence type="ECO:0000256" key="14">
    <source>
        <dbReference type="PIRSR" id="PIRSR603373-1"/>
    </source>
</evidence>
<keyword evidence="15" id="KW-0479">Metal-binding</keyword>
<keyword evidence="9 16" id="KW-0408">Iron</keyword>
<dbReference type="STRING" id="39495.SAMN02745111_01147"/>
<evidence type="ECO:0000256" key="4">
    <source>
        <dbReference type="ARBA" id="ARBA00022475"/>
    </source>
</evidence>
<keyword evidence="4" id="KW-1003">Cell membrane</keyword>
<feature type="transmembrane region" description="Helical" evidence="16">
    <location>
        <begin position="613"/>
        <end position="634"/>
    </location>
</feature>
<dbReference type="Pfam" id="PF07664">
    <property type="entry name" value="FeoB_C"/>
    <property type="match status" value="1"/>
</dbReference>
<evidence type="ECO:0000256" key="6">
    <source>
        <dbReference type="ARBA" id="ARBA00022692"/>
    </source>
</evidence>
<dbReference type="NCBIfam" id="TIGR00437">
    <property type="entry name" value="feoB"/>
    <property type="match status" value="1"/>
</dbReference>
<feature type="binding site" evidence="14">
    <location>
        <begin position="11"/>
        <end position="18"/>
    </location>
    <ligand>
        <name>GTP</name>
        <dbReference type="ChEBI" id="CHEBI:37565"/>
        <label>1</label>
    </ligand>
</feature>
<evidence type="ECO:0000256" key="13">
    <source>
        <dbReference type="NCBIfam" id="TIGR00437"/>
    </source>
</evidence>
<keyword evidence="15" id="KW-0460">Magnesium</keyword>
<feature type="binding site" evidence="14">
    <location>
        <begin position="36"/>
        <end position="40"/>
    </location>
    <ligand>
        <name>GTP</name>
        <dbReference type="ChEBI" id="CHEBI:37565"/>
        <label>1</label>
    </ligand>
</feature>
<dbReference type="Proteomes" id="UP000190814">
    <property type="component" value="Unassembled WGS sequence"/>
</dbReference>
<dbReference type="GO" id="GO:0005525">
    <property type="term" value="F:GTP binding"/>
    <property type="evidence" value="ECO:0007669"/>
    <property type="project" value="UniProtKB-KW"/>
</dbReference>
<evidence type="ECO:0000313" key="19">
    <source>
        <dbReference type="Proteomes" id="UP000190814"/>
    </source>
</evidence>
<dbReference type="GO" id="GO:0046872">
    <property type="term" value="F:metal ion binding"/>
    <property type="evidence" value="ECO:0007669"/>
    <property type="project" value="UniProtKB-KW"/>
</dbReference>
<evidence type="ECO:0000256" key="9">
    <source>
        <dbReference type="ARBA" id="ARBA00023004"/>
    </source>
</evidence>
<feature type="transmembrane region" description="Helical" evidence="16">
    <location>
        <begin position="508"/>
        <end position="528"/>
    </location>
</feature>
<evidence type="ECO:0000256" key="7">
    <source>
        <dbReference type="ARBA" id="ARBA00022741"/>
    </source>
</evidence>
<comment type="similarity">
    <text evidence="16">Belongs to the TRAFAC class TrmE-Era-EngA-EngB-Septin-like GTPase superfamily. FeoB GTPase (TC 9.A.8) family.</text>
</comment>
<dbReference type="PROSITE" id="PS51711">
    <property type="entry name" value="G_FEOB"/>
    <property type="match status" value="1"/>
</dbReference>
<feature type="binding site" evidence="15">
    <location>
        <position position="25"/>
    </location>
    <ligand>
        <name>Mg(2+)</name>
        <dbReference type="ChEBI" id="CHEBI:18420"/>
        <label>2</label>
    </ligand>
</feature>
<keyword evidence="8 16" id="KW-1133">Transmembrane helix</keyword>
<dbReference type="PANTHER" id="PTHR43185:SF1">
    <property type="entry name" value="FE(2+) TRANSPORTER FEOB"/>
    <property type="match status" value="1"/>
</dbReference>
<dbReference type="InterPro" id="IPR030389">
    <property type="entry name" value="G_FEOB_dom"/>
</dbReference>
<feature type="transmembrane region" description="Helical" evidence="16">
    <location>
        <begin position="282"/>
        <end position="305"/>
    </location>
</feature>
<evidence type="ECO:0000256" key="11">
    <source>
        <dbReference type="ARBA" id="ARBA00023134"/>
    </source>
</evidence>
<evidence type="ECO:0000256" key="15">
    <source>
        <dbReference type="PIRSR" id="PIRSR603373-2"/>
    </source>
</evidence>
<feature type="transmembrane region" description="Helical" evidence="16">
    <location>
        <begin position="416"/>
        <end position="442"/>
    </location>
</feature>
<evidence type="ECO:0000259" key="17">
    <source>
        <dbReference type="PROSITE" id="PS51711"/>
    </source>
</evidence>
<feature type="binding site" evidence="15">
    <location>
        <position position="26"/>
    </location>
    <ligand>
        <name>Mg(2+)</name>
        <dbReference type="ChEBI" id="CHEBI:18420"/>
        <label>2</label>
    </ligand>
</feature>
<dbReference type="InterPro" id="IPR003373">
    <property type="entry name" value="Fe2_transport_prot-B"/>
</dbReference>